<dbReference type="InterPro" id="IPR032421">
    <property type="entry name" value="PMT_4TMC"/>
</dbReference>
<feature type="transmembrane region" description="Helical" evidence="10">
    <location>
        <begin position="493"/>
        <end position="521"/>
    </location>
</feature>
<evidence type="ECO:0000256" key="8">
    <source>
        <dbReference type="ARBA" id="ARBA00023136"/>
    </source>
</evidence>
<comment type="pathway">
    <text evidence="2 10">Protein modification; protein glycosylation.</text>
</comment>
<evidence type="ECO:0000313" key="14">
    <source>
        <dbReference type="EMBL" id="NYD37041.1"/>
    </source>
</evidence>
<keyword evidence="6 10" id="KW-0812">Transmembrane</keyword>
<comment type="caution">
    <text evidence="14">The sequence shown here is derived from an EMBL/GenBank/DDBJ whole genome shotgun (WGS) entry which is preliminary data.</text>
</comment>
<dbReference type="InterPro" id="IPR027005">
    <property type="entry name" value="PMT-like"/>
</dbReference>
<dbReference type="InterPro" id="IPR003342">
    <property type="entry name" value="ArnT-like_N"/>
</dbReference>
<dbReference type="EC" id="2.4.1.-" evidence="10"/>
<keyword evidence="5 10" id="KW-0808">Transferase</keyword>
<keyword evidence="15" id="KW-1185">Reference proteome</keyword>
<feature type="domain" description="Protein O-mannosyl-transferase C-terminal four TM" evidence="13">
    <location>
        <begin position="344"/>
        <end position="530"/>
    </location>
</feature>
<evidence type="ECO:0000256" key="1">
    <source>
        <dbReference type="ARBA" id="ARBA00004127"/>
    </source>
</evidence>
<feature type="transmembrane region" description="Helical" evidence="10">
    <location>
        <begin position="44"/>
        <end position="63"/>
    </location>
</feature>
<feature type="transmembrane region" description="Helical" evidence="10">
    <location>
        <begin position="178"/>
        <end position="195"/>
    </location>
</feature>
<reference evidence="14 15" key="1">
    <citation type="submission" date="2020-07" db="EMBL/GenBank/DDBJ databases">
        <title>Sequencing the genomes of 1000 actinobacteria strains.</title>
        <authorList>
            <person name="Klenk H.-P."/>
        </authorList>
    </citation>
    <scope>NUCLEOTIDE SEQUENCE [LARGE SCALE GENOMIC DNA]</scope>
    <source>
        <strain evidence="14 15">DSM 45772</strain>
    </source>
</reference>
<keyword evidence="10" id="KW-1003">Cell membrane</keyword>
<sequence length="531" mass="58520">MTAGSTLEKPTTPAVGNADPRGVLAPGPRGVESLVGRPMPTDRLRGWTVTLLLTLIGGVVRFWNLGWPSDNGTPVFDEKHYVPQTWQVLRNGGYEDNPGYELVVHPPLSKQLMAVGQWIFGYDPVGWRVVSALAGTVCVLLIIRIARRLTRSTLLGAVAGILLICDGLSQVSSRVGMIDVYPAVFVLGAFAAILADRDDVRGRFAIVVAEGRVLDTPFGPRLGIRWWRFVAGLCIGLALASKWSGLYYVLFLGALVIGLDVAARRAAGVARPWVGTLVRDLLPLVWAFLAIPILVYLASWLPWIASESGTDRHVGDAKGDSVGLYALLPTWLPDWFRGMAYFSSKVLEFHATLSTPRGNPHPWESKPWTWPMGLRPMLYYYESGANAAGCGSDDCVGSVMAIGTPAIWWLAFPVLGWSLWRWITARDWRYAAVLVGYGAGILPWFTDIDRQMYFFYMTPVIPFLILALTLVLGEILGRRTAGPERRSTGRMVVALYVGIVVANFAWLWPILVGASITAARWNAELWLPSWR</sequence>
<gene>
    <name evidence="14" type="ORF">BJ983_003143</name>
</gene>
<comment type="similarity">
    <text evidence="3 10">Belongs to the glycosyltransferase 39 family.</text>
</comment>
<evidence type="ECO:0000256" key="7">
    <source>
        <dbReference type="ARBA" id="ARBA00022989"/>
    </source>
</evidence>
<evidence type="ECO:0000313" key="15">
    <source>
        <dbReference type="Proteomes" id="UP000535890"/>
    </source>
</evidence>
<dbReference type="Pfam" id="PF02366">
    <property type="entry name" value="PMT"/>
    <property type="match status" value="1"/>
</dbReference>
<name>A0A7Y9J6H1_9PSEU</name>
<dbReference type="GO" id="GO:0004169">
    <property type="term" value="F:dolichyl-phosphate-mannose-protein mannosyltransferase activity"/>
    <property type="evidence" value="ECO:0007669"/>
    <property type="project" value="UniProtKB-UniRule"/>
</dbReference>
<feature type="transmembrane region" description="Helical" evidence="10">
    <location>
        <begin position="452"/>
        <end position="472"/>
    </location>
</feature>
<keyword evidence="7 10" id="KW-1133">Transmembrane helix</keyword>
<feature type="region of interest" description="Disordered" evidence="11">
    <location>
        <begin position="1"/>
        <end position="36"/>
    </location>
</feature>
<evidence type="ECO:0000256" key="6">
    <source>
        <dbReference type="ARBA" id="ARBA00022692"/>
    </source>
</evidence>
<dbReference type="GO" id="GO:0012505">
    <property type="term" value="C:endomembrane system"/>
    <property type="evidence" value="ECO:0007669"/>
    <property type="project" value="UniProtKB-SubCell"/>
</dbReference>
<evidence type="ECO:0000256" key="10">
    <source>
        <dbReference type="RuleBase" id="RU367007"/>
    </source>
</evidence>
<keyword evidence="4 10" id="KW-0328">Glycosyltransferase</keyword>
<proteinExistence type="inferred from homology"/>
<feature type="domain" description="ArnT-like N-terminal" evidence="12">
    <location>
        <begin position="125"/>
        <end position="298"/>
    </location>
</feature>
<dbReference type="EMBL" id="JACCBN010000001">
    <property type="protein sequence ID" value="NYD37041.1"/>
    <property type="molecule type" value="Genomic_DNA"/>
</dbReference>
<dbReference type="AlphaFoldDB" id="A0A7Y9J6H1"/>
<evidence type="ECO:0000259" key="13">
    <source>
        <dbReference type="Pfam" id="PF16192"/>
    </source>
</evidence>
<feature type="transmembrane region" description="Helical" evidence="10">
    <location>
        <begin position="153"/>
        <end position="172"/>
    </location>
</feature>
<evidence type="ECO:0000256" key="9">
    <source>
        <dbReference type="ARBA" id="ARBA00093617"/>
    </source>
</evidence>
<keyword evidence="8 10" id="KW-0472">Membrane</keyword>
<protein>
    <recommendedName>
        <fullName evidence="9 10">Polyprenol-phosphate-mannose--protein mannosyltransferase</fullName>
        <ecNumber evidence="10">2.4.1.-</ecNumber>
    </recommendedName>
</protein>
<feature type="transmembrane region" description="Helical" evidence="10">
    <location>
        <begin position="284"/>
        <end position="305"/>
    </location>
</feature>
<comment type="function">
    <text evidence="10">Protein O-mannosyltransferase that catalyzes the transfer of a single mannose residue from a polyprenol phospho-mannosyl lipidic donor to the hydroxyl group of selected serine and threonine residues in acceptor proteins.</text>
</comment>
<dbReference type="Pfam" id="PF16192">
    <property type="entry name" value="PMT_4TMC"/>
    <property type="match status" value="1"/>
</dbReference>
<feature type="transmembrane region" description="Helical" evidence="10">
    <location>
        <begin position="430"/>
        <end position="446"/>
    </location>
</feature>
<accession>A0A7Y9J6H1</accession>
<evidence type="ECO:0000259" key="12">
    <source>
        <dbReference type="Pfam" id="PF02366"/>
    </source>
</evidence>
<evidence type="ECO:0000256" key="3">
    <source>
        <dbReference type="ARBA" id="ARBA00007222"/>
    </source>
</evidence>
<evidence type="ECO:0000256" key="4">
    <source>
        <dbReference type="ARBA" id="ARBA00022676"/>
    </source>
</evidence>
<evidence type="ECO:0000256" key="11">
    <source>
        <dbReference type="SAM" id="MobiDB-lite"/>
    </source>
</evidence>
<comment type="subcellular location">
    <subcellularLocation>
        <location evidence="10">Cell membrane</location>
    </subcellularLocation>
    <subcellularLocation>
        <location evidence="1">Endomembrane system</location>
        <topology evidence="1">Multi-pass membrane protein</topology>
    </subcellularLocation>
</comment>
<feature type="transmembrane region" description="Helical" evidence="10">
    <location>
        <begin position="125"/>
        <end position="146"/>
    </location>
</feature>
<dbReference type="Proteomes" id="UP000535890">
    <property type="component" value="Unassembled WGS sequence"/>
</dbReference>
<feature type="transmembrane region" description="Helical" evidence="10">
    <location>
        <begin position="246"/>
        <end position="263"/>
    </location>
</feature>
<dbReference type="UniPathway" id="UPA00378"/>
<feature type="transmembrane region" description="Helical" evidence="10">
    <location>
        <begin position="222"/>
        <end position="240"/>
    </location>
</feature>
<dbReference type="PANTHER" id="PTHR10050:SF46">
    <property type="entry name" value="PROTEIN O-MANNOSYL-TRANSFERASE 2"/>
    <property type="match status" value="1"/>
</dbReference>
<evidence type="ECO:0000256" key="5">
    <source>
        <dbReference type="ARBA" id="ARBA00022679"/>
    </source>
</evidence>
<feature type="transmembrane region" description="Helical" evidence="10">
    <location>
        <begin position="406"/>
        <end position="423"/>
    </location>
</feature>
<organism evidence="14 15">
    <name type="scientific">Actinomycetospora corticicola</name>
    <dbReference type="NCBI Taxonomy" id="663602"/>
    <lineage>
        <taxon>Bacteria</taxon>
        <taxon>Bacillati</taxon>
        <taxon>Actinomycetota</taxon>
        <taxon>Actinomycetes</taxon>
        <taxon>Pseudonocardiales</taxon>
        <taxon>Pseudonocardiaceae</taxon>
        <taxon>Actinomycetospora</taxon>
    </lineage>
</organism>
<dbReference type="PANTHER" id="PTHR10050">
    <property type="entry name" value="DOLICHYL-PHOSPHATE-MANNOSE--PROTEIN MANNOSYLTRANSFERASE"/>
    <property type="match status" value="1"/>
</dbReference>
<evidence type="ECO:0000256" key="2">
    <source>
        <dbReference type="ARBA" id="ARBA00004922"/>
    </source>
</evidence>
<dbReference type="GO" id="GO:0005886">
    <property type="term" value="C:plasma membrane"/>
    <property type="evidence" value="ECO:0007669"/>
    <property type="project" value="UniProtKB-SubCell"/>
</dbReference>